<evidence type="ECO:0000256" key="1">
    <source>
        <dbReference type="ARBA" id="ARBA00023125"/>
    </source>
</evidence>
<dbReference type="SMART" id="SM00356">
    <property type="entry name" value="ZnF_C3H1"/>
    <property type="match status" value="1"/>
</dbReference>
<dbReference type="PANTHER" id="PTHR33400:SF9">
    <property type="entry name" value="C3H1-TYPE DOMAIN-CONTAINING PROTEIN"/>
    <property type="match status" value="1"/>
</dbReference>
<keyword evidence="2" id="KW-0479">Metal-binding</keyword>
<dbReference type="EMBL" id="BTGU01000002">
    <property type="protein sequence ID" value="GMN29158.1"/>
    <property type="molecule type" value="Genomic_DNA"/>
</dbReference>
<evidence type="ECO:0000259" key="3">
    <source>
        <dbReference type="PROSITE" id="PS50103"/>
    </source>
</evidence>
<dbReference type="InterPro" id="IPR000571">
    <property type="entry name" value="Znf_CCCH"/>
</dbReference>
<dbReference type="GO" id="GO:0008270">
    <property type="term" value="F:zinc ion binding"/>
    <property type="evidence" value="ECO:0007669"/>
    <property type="project" value="UniProtKB-KW"/>
</dbReference>
<feature type="zinc finger region" description="C3H1-type" evidence="2">
    <location>
        <begin position="447"/>
        <end position="475"/>
    </location>
</feature>
<feature type="domain" description="C3H1-type" evidence="3">
    <location>
        <begin position="447"/>
        <end position="475"/>
    </location>
</feature>
<reference evidence="4" key="1">
    <citation type="submission" date="2023-07" db="EMBL/GenBank/DDBJ databases">
        <title>draft genome sequence of fig (Ficus carica).</title>
        <authorList>
            <person name="Takahashi T."/>
            <person name="Nishimura K."/>
        </authorList>
    </citation>
    <scope>NUCLEOTIDE SEQUENCE</scope>
</reference>
<accession>A0AA87ZM86</accession>
<proteinExistence type="predicted"/>
<evidence type="ECO:0000256" key="2">
    <source>
        <dbReference type="PROSITE-ProRule" id="PRU00723"/>
    </source>
</evidence>
<name>A0AA87ZM86_FICCA</name>
<comment type="caution">
    <text evidence="4">The sequence shown here is derived from an EMBL/GenBank/DDBJ whole genome shotgun (WGS) entry which is preliminary data.</text>
</comment>
<dbReference type="GO" id="GO:0003677">
    <property type="term" value="F:DNA binding"/>
    <property type="evidence" value="ECO:0007669"/>
    <property type="project" value="UniProtKB-KW"/>
</dbReference>
<keyword evidence="2" id="KW-0862">Zinc</keyword>
<keyword evidence="1" id="KW-0238">DNA-binding</keyword>
<evidence type="ECO:0000313" key="5">
    <source>
        <dbReference type="Proteomes" id="UP001187192"/>
    </source>
</evidence>
<gene>
    <name evidence="4" type="ORF">TIFTF001_002328</name>
</gene>
<keyword evidence="5" id="KW-1185">Reference proteome</keyword>
<dbReference type="Proteomes" id="UP001187192">
    <property type="component" value="Unassembled WGS sequence"/>
</dbReference>
<organism evidence="4 5">
    <name type="scientific">Ficus carica</name>
    <name type="common">Common fig</name>
    <dbReference type="NCBI Taxonomy" id="3494"/>
    <lineage>
        <taxon>Eukaryota</taxon>
        <taxon>Viridiplantae</taxon>
        <taxon>Streptophyta</taxon>
        <taxon>Embryophyta</taxon>
        <taxon>Tracheophyta</taxon>
        <taxon>Spermatophyta</taxon>
        <taxon>Magnoliopsida</taxon>
        <taxon>eudicotyledons</taxon>
        <taxon>Gunneridae</taxon>
        <taxon>Pentapetalae</taxon>
        <taxon>rosids</taxon>
        <taxon>fabids</taxon>
        <taxon>Rosales</taxon>
        <taxon>Moraceae</taxon>
        <taxon>Ficeae</taxon>
        <taxon>Ficus</taxon>
    </lineage>
</organism>
<protein>
    <recommendedName>
        <fullName evidence="3">C3H1-type domain-containing protein</fullName>
    </recommendedName>
</protein>
<sequence>MRSKTKRLRKSNRVSWAPGVNLCQNYSAVWLKKLFNEVRFFSSEDCPAKVGLKSQDDLQSMASGALHSDTTGSDDVPPGFERGFAMNRSGLEPSYVPQVQWKSPPKFVPSHTWLVAFGEESEEVKHQKMREMQILEAIYPRVSAIPPSPSVSREVENERYNDVRTSVVPITPIEEEEEPEDTPFSNAAPLNATTISSPPPPSLSRIQLPSEKCSSQLPLGKLPDLGVDVVAATSAALAAITKSNEKGSLIDTDLLIKILRDPKMIERLMNDGLPTATPSASTKNTVSASVLESRTLSPSVPLSSPTLELRKLDVGRTTVETMPYLQDTCQVSRFQQVVTPSVSMSIPDLLVSLPRLSDRSMFSIPDQVRSSVNAVTVQLNTATTSAFAVKEPAPLVKDANYYKNLIRQHGGVKEENKDYFYTQNGKNYFHVEEPKPLQNFKPGEQKIKNSKPCVYFKTSKGCRNGANCPYQHDVSLNWHSGKVMETHRAKRMKLNDEINGRMLVRNY</sequence>
<dbReference type="AlphaFoldDB" id="A0AA87ZM86"/>
<keyword evidence="2" id="KW-0863">Zinc-finger</keyword>
<dbReference type="PROSITE" id="PS50103">
    <property type="entry name" value="ZF_C3H1"/>
    <property type="match status" value="1"/>
</dbReference>
<evidence type="ECO:0000313" key="4">
    <source>
        <dbReference type="EMBL" id="GMN29158.1"/>
    </source>
</evidence>
<dbReference type="PANTHER" id="PTHR33400">
    <property type="entry name" value="ZINC FINGER CCCH DOMAIN-CONTAINING PROTEIN 6-RELATED"/>
    <property type="match status" value="1"/>
</dbReference>